<evidence type="ECO:0000313" key="2">
    <source>
        <dbReference type="EMBL" id="EFQ90379.1"/>
    </source>
</evidence>
<dbReference type="PANTHER" id="PTHR42791:SF2">
    <property type="entry name" value="N-ACETYLTRANSFERASE DOMAIN-CONTAINING PROTEIN"/>
    <property type="match status" value="1"/>
</dbReference>
<name>E3RV71_PYRTT</name>
<dbReference type="GO" id="GO:0016747">
    <property type="term" value="F:acyltransferase activity, transferring groups other than amino-acyl groups"/>
    <property type="evidence" value="ECO:0007669"/>
    <property type="project" value="InterPro"/>
</dbReference>
<gene>
    <name evidence="2" type="ORF">PTT_13050</name>
</gene>
<dbReference type="InterPro" id="IPR052523">
    <property type="entry name" value="Trichothecene_AcTrans"/>
</dbReference>
<dbReference type="Pfam" id="PF00583">
    <property type="entry name" value="Acetyltransf_1"/>
    <property type="match status" value="1"/>
</dbReference>
<sequence length="227" mass="25053">MSTPVYLRPAHPLDAPKLAALHTSAFSSNKLMRAIYPTPQIWTAFQSAVEKKMVADMYDDHTTVMVAVAKRFASEAGAEREAALLEIGKGDEIVGFAVWIHPTPSKEGFIPPAWNLPEGTDWGVLGPWKDAAEKVASDVIGESRHYELSWLAVAPQCARRGVGTMLLRWGLDACEREHVPVYLDSTVDAAENFYRKAGFVEKGRIKLMVRGGMYEEVACLYDPKGSN</sequence>
<dbReference type="HOGENOM" id="CLU_060131_6_5_1"/>
<reference evidence="2 3" key="1">
    <citation type="journal article" date="2010" name="Genome Biol.">
        <title>A first genome assembly of the barley fungal pathogen Pyrenophora teres f. teres.</title>
        <authorList>
            <person name="Ellwood S.R."/>
            <person name="Liu Z."/>
            <person name="Syme R.A."/>
            <person name="Lai Z."/>
            <person name="Hane J.K."/>
            <person name="Keiper F."/>
            <person name="Moffat C.S."/>
            <person name="Oliver R.P."/>
            <person name="Friesen T.L."/>
        </authorList>
    </citation>
    <scope>NUCLEOTIDE SEQUENCE [LARGE SCALE GENOMIC DNA]</scope>
    <source>
        <strain evidence="2 3">0-1</strain>
    </source>
</reference>
<dbReference type="OrthoDB" id="2832510at2759"/>
<proteinExistence type="predicted"/>
<evidence type="ECO:0000259" key="1">
    <source>
        <dbReference type="PROSITE" id="PS51186"/>
    </source>
</evidence>
<organism evidence="3">
    <name type="scientific">Pyrenophora teres f. teres (strain 0-1)</name>
    <name type="common">Barley net blotch fungus</name>
    <name type="synonym">Drechslera teres f. teres</name>
    <dbReference type="NCBI Taxonomy" id="861557"/>
    <lineage>
        <taxon>Eukaryota</taxon>
        <taxon>Fungi</taxon>
        <taxon>Dikarya</taxon>
        <taxon>Ascomycota</taxon>
        <taxon>Pezizomycotina</taxon>
        <taxon>Dothideomycetes</taxon>
        <taxon>Pleosporomycetidae</taxon>
        <taxon>Pleosporales</taxon>
        <taxon>Pleosporineae</taxon>
        <taxon>Pleosporaceae</taxon>
        <taxon>Pyrenophora</taxon>
    </lineage>
</organism>
<dbReference type="AlphaFoldDB" id="E3RV71"/>
<dbReference type="PANTHER" id="PTHR42791">
    <property type="entry name" value="GNAT FAMILY ACETYLTRANSFERASE"/>
    <property type="match status" value="1"/>
</dbReference>
<dbReference type="PROSITE" id="PS51186">
    <property type="entry name" value="GNAT"/>
    <property type="match status" value="1"/>
</dbReference>
<dbReference type="InterPro" id="IPR000182">
    <property type="entry name" value="GNAT_dom"/>
</dbReference>
<dbReference type="EMBL" id="GL535240">
    <property type="protein sequence ID" value="EFQ90379.1"/>
    <property type="molecule type" value="Genomic_DNA"/>
</dbReference>
<dbReference type="eggNOG" id="ENOG502SVCF">
    <property type="taxonomic scope" value="Eukaryota"/>
</dbReference>
<evidence type="ECO:0000313" key="3">
    <source>
        <dbReference type="Proteomes" id="UP000001067"/>
    </source>
</evidence>
<dbReference type="CDD" id="cd04301">
    <property type="entry name" value="NAT_SF"/>
    <property type="match status" value="1"/>
</dbReference>
<dbReference type="Gene3D" id="3.40.630.30">
    <property type="match status" value="1"/>
</dbReference>
<dbReference type="SUPFAM" id="SSF55729">
    <property type="entry name" value="Acyl-CoA N-acyltransferases (Nat)"/>
    <property type="match status" value="1"/>
</dbReference>
<protein>
    <recommendedName>
        <fullName evidence="1">N-acetyltransferase domain-containing protein</fullName>
    </recommendedName>
</protein>
<keyword evidence="3" id="KW-1185">Reference proteome</keyword>
<feature type="domain" description="N-acetyltransferase" evidence="1">
    <location>
        <begin position="5"/>
        <end position="220"/>
    </location>
</feature>
<dbReference type="KEGG" id="pte:PTT_13050"/>
<dbReference type="Proteomes" id="UP000001067">
    <property type="component" value="Unassembled WGS sequence"/>
</dbReference>
<dbReference type="InterPro" id="IPR016181">
    <property type="entry name" value="Acyl_CoA_acyltransferase"/>
</dbReference>
<accession>E3RV71</accession>